<name>A0A6A6IP87_9PLEO</name>
<dbReference type="InterPro" id="IPR038883">
    <property type="entry name" value="AN11006-like"/>
</dbReference>
<dbReference type="PANTHER" id="PTHR42085:SF2">
    <property type="entry name" value="F-BOX DOMAIN-CONTAINING PROTEIN"/>
    <property type="match status" value="1"/>
</dbReference>
<evidence type="ECO:0000313" key="2">
    <source>
        <dbReference type="Proteomes" id="UP000800094"/>
    </source>
</evidence>
<protein>
    <recommendedName>
        <fullName evidence="3">F-box domain-containing protein</fullName>
    </recommendedName>
</protein>
<evidence type="ECO:0008006" key="3">
    <source>
        <dbReference type="Google" id="ProtNLM"/>
    </source>
</evidence>
<dbReference type="AlphaFoldDB" id="A0A6A6IP87"/>
<gene>
    <name evidence="1" type="ORF">BU26DRAFT_517013</name>
</gene>
<keyword evidence="2" id="KW-1185">Reference proteome</keyword>
<dbReference type="RefSeq" id="XP_033687378.1">
    <property type="nucleotide sequence ID" value="XM_033828466.1"/>
</dbReference>
<dbReference type="Proteomes" id="UP000800094">
    <property type="component" value="Unassembled WGS sequence"/>
</dbReference>
<evidence type="ECO:0000313" key="1">
    <source>
        <dbReference type="EMBL" id="KAF2252374.1"/>
    </source>
</evidence>
<dbReference type="EMBL" id="ML987192">
    <property type="protein sequence ID" value="KAF2252374.1"/>
    <property type="molecule type" value="Genomic_DNA"/>
</dbReference>
<dbReference type="OrthoDB" id="62952at2759"/>
<proteinExistence type="predicted"/>
<dbReference type="GeneID" id="54581796"/>
<reference evidence="1" key="1">
    <citation type="journal article" date="2020" name="Stud. Mycol.">
        <title>101 Dothideomycetes genomes: a test case for predicting lifestyles and emergence of pathogens.</title>
        <authorList>
            <person name="Haridas S."/>
            <person name="Albert R."/>
            <person name="Binder M."/>
            <person name="Bloem J."/>
            <person name="Labutti K."/>
            <person name="Salamov A."/>
            <person name="Andreopoulos B."/>
            <person name="Baker S."/>
            <person name="Barry K."/>
            <person name="Bills G."/>
            <person name="Bluhm B."/>
            <person name="Cannon C."/>
            <person name="Castanera R."/>
            <person name="Culley D."/>
            <person name="Daum C."/>
            <person name="Ezra D."/>
            <person name="Gonzalez J."/>
            <person name="Henrissat B."/>
            <person name="Kuo A."/>
            <person name="Liang C."/>
            <person name="Lipzen A."/>
            <person name="Lutzoni F."/>
            <person name="Magnuson J."/>
            <person name="Mondo S."/>
            <person name="Nolan M."/>
            <person name="Ohm R."/>
            <person name="Pangilinan J."/>
            <person name="Park H.-J."/>
            <person name="Ramirez L."/>
            <person name="Alfaro M."/>
            <person name="Sun H."/>
            <person name="Tritt A."/>
            <person name="Yoshinaga Y."/>
            <person name="Zwiers L.-H."/>
            <person name="Turgeon B."/>
            <person name="Goodwin S."/>
            <person name="Spatafora J."/>
            <person name="Crous P."/>
            <person name="Grigoriev I."/>
        </authorList>
    </citation>
    <scope>NUCLEOTIDE SEQUENCE</scope>
    <source>
        <strain evidence="1">CBS 122368</strain>
    </source>
</reference>
<organism evidence="1 2">
    <name type="scientific">Trematosphaeria pertusa</name>
    <dbReference type="NCBI Taxonomy" id="390896"/>
    <lineage>
        <taxon>Eukaryota</taxon>
        <taxon>Fungi</taxon>
        <taxon>Dikarya</taxon>
        <taxon>Ascomycota</taxon>
        <taxon>Pezizomycotina</taxon>
        <taxon>Dothideomycetes</taxon>
        <taxon>Pleosporomycetidae</taxon>
        <taxon>Pleosporales</taxon>
        <taxon>Massarineae</taxon>
        <taxon>Trematosphaeriaceae</taxon>
        <taxon>Trematosphaeria</taxon>
    </lineage>
</organism>
<dbReference type="PANTHER" id="PTHR42085">
    <property type="entry name" value="F-BOX DOMAIN-CONTAINING PROTEIN"/>
    <property type="match status" value="1"/>
</dbReference>
<accession>A0A6A6IP87</accession>
<sequence length="251" mass="28580">MPTNFLSLPSEVRNDIYEQLLVLQTPVACPTHPWLGRSQVRVLTPGLLLANKAVHSEASSLLYAQNRFDFTLCTPEHVASFLEQIGRNNADYIRHIRIDFPDFGYLEPNDVTFEDDSLRILAKIQSDCANLSTLTTSLSSTYAMELRLDALDNFRVVGEALKLVNTRFRAISSLQEIIVEVYEDGPSDHMRREMKSHGWTISTTEYVEESGFDESFSDLEDYYSGYDDDGGDCDDDYDIDNDSDFWRRAGD</sequence>